<reference evidence="1" key="1">
    <citation type="journal article" date="2015" name="Nature">
        <title>Complex archaea that bridge the gap between prokaryotes and eukaryotes.</title>
        <authorList>
            <person name="Spang A."/>
            <person name="Saw J.H."/>
            <person name="Jorgensen S.L."/>
            <person name="Zaremba-Niedzwiedzka K."/>
            <person name="Martijn J."/>
            <person name="Lind A.E."/>
            <person name="van Eijk R."/>
            <person name="Schleper C."/>
            <person name="Guy L."/>
            <person name="Ettema T.J."/>
        </authorList>
    </citation>
    <scope>NUCLEOTIDE SEQUENCE</scope>
</reference>
<dbReference type="AlphaFoldDB" id="A0A0F9M0W6"/>
<comment type="caution">
    <text evidence="1">The sequence shown here is derived from an EMBL/GenBank/DDBJ whole genome shotgun (WGS) entry which is preliminary data.</text>
</comment>
<organism evidence="1">
    <name type="scientific">marine sediment metagenome</name>
    <dbReference type="NCBI Taxonomy" id="412755"/>
    <lineage>
        <taxon>unclassified sequences</taxon>
        <taxon>metagenomes</taxon>
        <taxon>ecological metagenomes</taxon>
    </lineage>
</organism>
<name>A0A0F9M0W6_9ZZZZ</name>
<sequence length="152" mass="18015">IDQTMNRMQSLWAEWLPNDIQIGEWRGRLQPFDEDSVLQAINRYRNTRAGVFKKPNVFEFTEHCRACQQEMHGQSKKRGDNEPCLHYSLECTEHPTKPHYVGQRRKFYVSQRRMLPNENTTLTWAGIKQRQAEMLYGGKWIIIINDYAGKGR</sequence>
<feature type="non-terminal residue" evidence="1">
    <location>
        <position position="1"/>
    </location>
</feature>
<protein>
    <submittedName>
        <fullName evidence="1">Uncharacterized protein</fullName>
    </submittedName>
</protein>
<gene>
    <name evidence="1" type="ORF">LCGC14_1517010</name>
</gene>
<proteinExistence type="predicted"/>
<accession>A0A0F9M0W6</accession>
<dbReference type="EMBL" id="LAZR01011206">
    <property type="protein sequence ID" value="KKM62902.1"/>
    <property type="molecule type" value="Genomic_DNA"/>
</dbReference>
<evidence type="ECO:0000313" key="1">
    <source>
        <dbReference type="EMBL" id="KKM62902.1"/>
    </source>
</evidence>